<dbReference type="Proteomes" id="UP000230233">
    <property type="component" value="Chromosome I"/>
</dbReference>
<comment type="caution">
    <text evidence="2">The sequence shown here is derived from an EMBL/GenBank/DDBJ whole genome shotgun (WGS) entry which is preliminary data.</text>
</comment>
<sequence>MRFLITISIFLGITVVTTVSAGKLKTTTELSNLQIQVNSPNGAGFVHSALPIQARALGTRLRGGASKPTIGDDVLIPFDDPDFE</sequence>
<proteinExistence type="predicted"/>
<keyword evidence="3" id="KW-1185">Reference proteome</keyword>
<keyword evidence="1" id="KW-0732">Signal</keyword>
<dbReference type="OrthoDB" id="10387153at2759"/>
<evidence type="ECO:0000313" key="2">
    <source>
        <dbReference type="EMBL" id="PIC54305.1"/>
    </source>
</evidence>
<gene>
    <name evidence="2" type="primary">Cni-Y52B11B.1</name>
    <name evidence="2" type="synonym">Cnig_chr_I.g3606</name>
    <name evidence="2" type="ORF">B9Z55_003606</name>
</gene>
<name>A0A2G5VR50_9PELO</name>
<organism evidence="2 3">
    <name type="scientific">Caenorhabditis nigoni</name>
    <dbReference type="NCBI Taxonomy" id="1611254"/>
    <lineage>
        <taxon>Eukaryota</taxon>
        <taxon>Metazoa</taxon>
        <taxon>Ecdysozoa</taxon>
        <taxon>Nematoda</taxon>
        <taxon>Chromadorea</taxon>
        <taxon>Rhabditida</taxon>
        <taxon>Rhabditina</taxon>
        <taxon>Rhabditomorpha</taxon>
        <taxon>Rhabditoidea</taxon>
        <taxon>Rhabditidae</taxon>
        <taxon>Peloderinae</taxon>
        <taxon>Caenorhabditis</taxon>
    </lineage>
</organism>
<accession>A0A2G5VR50</accession>
<reference evidence="3" key="1">
    <citation type="submission" date="2017-10" db="EMBL/GenBank/DDBJ databases">
        <title>Rapid genome shrinkage in a self-fertile nematode reveals novel sperm competition proteins.</title>
        <authorList>
            <person name="Yin D."/>
            <person name="Schwarz E.M."/>
            <person name="Thomas C.G."/>
            <person name="Felde R.L."/>
            <person name="Korf I.F."/>
            <person name="Cutter A.D."/>
            <person name="Schartner C.M."/>
            <person name="Ralston E.J."/>
            <person name="Meyer B.J."/>
            <person name="Haag E.S."/>
        </authorList>
    </citation>
    <scope>NUCLEOTIDE SEQUENCE [LARGE SCALE GENOMIC DNA]</scope>
    <source>
        <strain evidence="3">JU1422</strain>
    </source>
</reference>
<feature type="chain" id="PRO_5013693958" evidence="1">
    <location>
        <begin position="22"/>
        <end position="84"/>
    </location>
</feature>
<dbReference type="EMBL" id="PDUG01000001">
    <property type="protein sequence ID" value="PIC54305.1"/>
    <property type="molecule type" value="Genomic_DNA"/>
</dbReference>
<evidence type="ECO:0000313" key="3">
    <source>
        <dbReference type="Proteomes" id="UP000230233"/>
    </source>
</evidence>
<evidence type="ECO:0000256" key="1">
    <source>
        <dbReference type="SAM" id="SignalP"/>
    </source>
</evidence>
<dbReference type="AlphaFoldDB" id="A0A2G5VR50"/>
<feature type="signal peptide" evidence="1">
    <location>
        <begin position="1"/>
        <end position="21"/>
    </location>
</feature>
<protein>
    <submittedName>
        <fullName evidence="2">Uncharacterized protein</fullName>
    </submittedName>
</protein>